<dbReference type="GO" id="GO:0070475">
    <property type="term" value="P:rRNA base methylation"/>
    <property type="evidence" value="ECO:0007669"/>
    <property type="project" value="TreeGrafter"/>
</dbReference>
<dbReference type="PROSITE" id="PS51686">
    <property type="entry name" value="SAM_MT_RSMB_NOP"/>
    <property type="match status" value="1"/>
</dbReference>
<dbReference type="InterPro" id="IPR029063">
    <property type="entry name" value="SAM-dependent_MTases_sf"/>
</dbReference>
<evidence type="ECO:0000256" key="1">
    <source>
        <dbReference type="ARBA" id="ARBA00022603"/>
    </source>
</evidence>
<dbReference type="GO" id="GO:0008173">
    <property type="term" value="F:RNA methyltransferase activity"/>
    <property type="evidence" value="ECO:0007669"/>
    <property type="project" value="InterPro"/>
</dbReference>
<reference evidence="8" key="1">
    <citation type="submission" date="2025-08" db="UniProtKB">
        <authorList>
            <consortium name="RefSeq"/>
        </authorList>
    </citation>
    <scope>IDENTIFICATION</scope>
</reference>
<dbReference type="GO" id="GO:0003723">
    <property type="term" value="F:RNA binding"/>
    <property type="evidence" value="ECO:0007669"/>
    <property type="project" value="UniProtKB-UniRule"/>
</dbReference>
<dbReference type="PRINTS" id="PR02008">
    <property type="entry name" value="RCMTFAMILY"/>
</dbReference>
<evidence type="ECO:0000256" key="3">
    <source>
        <dbReference type="ARBA" id="ARBA00022691"/>
    </source>
</evidence>
<evidence type="ECO:0000259" key="6">
    <source>
        <dbReference type="PROSITE" id="PS51686"/>
    </source>
</evidence>
<evidence type="ECO:0000313" key="7">
    <source>
        <dbReference type="Proteomes" id="UP000695007"/>
    </source>
</evidence>
<evidence type="ECO:0000256" key="4">
    <source>
        <dbReference type="ARBA" id="ARBA00022884"/>
    </source>
</evidence>
<gene>
    <name evidence="8" type="primary">LOC105361629</name>
</gene>
<dbReference type="AlphaFoldDB" id="A0AAJ6YFM2"/>
<dbReference type="Pfam" id="PF21148">
    <property type="entry name" value="NSUN5_fdxn-like"/>
    <property type="match status" value="1"/>
</dbReference>
<dbReference type="SUPFAM" id="SSF53335">
    <property type="entry name" value="S-adenosyl-L-methionine-dependent methyltransferases"/>
    <property type="match status" value="1"/>
</dbReference>
<dbReference type="Proteomes" id="UP000695007">
    <property type="component" value="Unplaced"/>
</dbReference>
<sequence length="468" mass="54261">MAYQNYHKNVPPNIIPQKRLIYEKYNHPKLIKPLSLEYIKAAKAISIVDKENVTIQDILDPSKSRFVSDVYNLASLAIQRSSEINFLLFKFEILTNNEFLDPWIARVLIAELLWGKQYLKSNAKEAETIKYYEENLREAYAEVTSVIYNPLDNNKLKLPIYVRINTLTISIEDTLRAFCKEGWNLLPRCNSYLDYLNTLTNLCKNDFVRDYHISELLAFPPGTILYNHPGYIKGKFLLQDKGSCLSSFLLNPKRNSFVLDLCAAPGIKSNHLANIMGNSGLIYSNDIHSARHDALCNLLQLTDVKNVKTLQHDFLNINISHYENIKYILVDPTCTYSGIFFEANKSSQKGRIQHFQYLLSMILRYTLQTFPNVKRVVYTTCSVYAEEGEIVIDDVLDEIGNSYYLLDIKEMLWNEWESVSSVEYACGDKCLRIVPEFDLCQGYFIAVFERNFDVQVPPFVKRFKKKQR</sequence>
<dbReference type="InterPro" id="IPR049560">
    <property type="entry name" value="MeTrfase_RsmB-F_NOP2_cat"/>
</dbReference>
<dbReference type="Gene3D" id="3.30.70.1170">
    <property type="entry name" value="Sun protein, domain 3"/>
    <property type="match status" value="1"/>
</dbReference>
<keyword evidence="3 5" id="KW-0949">S-adenosyl-L-methionine</keyword>
<dbReference type="Gene3D" id="3.40.50.150">
    <property type="entry name" value="Vaccinia Virus protein VP39"/>
    <property type="match status" value="1"/>
</dbReference>
<organism evidence="7 8">
    <name type="scientific">Ceratosolen solmsi marchali</name>
    <dbReference type="NCBI Taxonomy" id="326594"/>
    <lineage>
        <taxon>Eukaryota</taxon>
        <taxon>Metazoa</taxon>
        <taxon>Ecdysozoa</taxon>
        <taxon>Arthropoda</taxon>
        <taxon>Hexapoda</taxon>
        <taxon>Insecta</taxon>
        <taxon>Pterygota</taxon>
        <taxon>Neoptera</taxon>
        <taxon>Endopterygota</taxon>
        <taxon>Hymenoptera</taxon>
        <taxon>Apocrita</taxon>
        <taxon>Proctotrupomorpha</taxon>
        <taxon>Chalcidoidea</taxon>
        <taxon>Agaonidae</taxon>
        <taxon>Agaoninae</taxon>
        <taxon>Ceratosolen</taxon>
    </lineage>
</organism>
<feature type="active site" description="Nucleophile" evidence="5">
    <location>
        <position position="381"/>
    </location>
</feature>
<dbReference type="InterPro" id="IPR023267">
    <property type="entry name" value="RCMT"/>
</dbReference>
<dbReference type="InterPro" id="IPR049561">
    <property type="entry name" value="NSUN5_7_fdxn-like"/>
</dbReference>
<feature type="binding site" evidence="5">
    <location>
        <begin position="262"/>
        <end position="268"/>
    </location>
    <ligand>
        <name>S-adenosyl-L-methionine</name>
        <dbReference type="ChEBI" id="CHEBI:59789"/>
    </ligand>
</feature>
<feature type="domain" description="SAM-dependent MTase RsmB/NOP-type" evidence="6">
    <location>
        <begin position="150"/>
        <end position="451"/>
    </location>
</feature>
<evidence type="ECO:0000313" key="8">
    <source>
        <dbReference type="RefSeq" id="XP_011497183.1"/>
    </source>
</evidence>
<name>A0AAJ6YFM2_9HYME</name>
<dbReference type="GeneID" id="105361629"/>
<comment type="similarity">
    <text evidence="5">Belongs to the class I-like SAM-binding methyltransferase superfamily. RsmB/NOP family.</text>
</comment>
<protein>
    <submittedName>
        <fullName evidence="8">Probable 28S rRNA (Cytosine-C(5))-methyltransferase</fullName>
    </submittedName>
</protein>
<keyword evidence="1 5" id="KW-0489">Methyltransferase</keyword>
<evidence type="ECO:0000256" key="2">
    <source>
        <dbReference type="ARBA" id="ARBA00022679"/>
    </source>
</evidence>
<accession>A0AAJ6YFM2</accession>
<proteinExistence type="inferred from homology"/>
<dbReference type="KEGG" id="csol:105361629"/>
<dbReference type="PANTHER" id="PTHR22807:SF4">
    <property type="entry name" value="28S RRNA (CYTOSINE-C(5))-METHYLTRANSFERASE"/>
    <property type="match status" value="1"/>
</dbReference>
<dbReference type="PANTHER" id="PTHR22807">
    <property type="entry name" value="NOP2 YEAST -RELATED NOL1/NOP2/FMU SUN DOMAIN-CONTAINING"/>
    <property type="match status" value="1"/>
</dbReference>
<dbReference type="GO" id="GO:0005730">
    <property type="term" value="C:nucleolus"/>
    <property type="evidence" value="ECO:0007669"/>
    <property type="project" value="TreeGrafter"/>
</dbReference>
<keyword evidence="2 5" id="KW-0808">Transferase</keyword>
<feature type="binding site" evidence="5">
    <location>
        <position position="286"/>
    </location>
    <ligand>
        <name>S-adenosyl-L-methionine</name>
        <dbReference type="ChEBI" id="CHEBI:59789"/>
    </ligand>
</feature>
<dbReference type="InterPro" id="IPR001678">
    <property type="entry name" value="MeTrfase_RsmB-F_NOP2_dom"/>
</dbReference>
<keyword evidence="7" id="KW-1185">Reference proteome</keyword>
<keyword evidence="4 5" id="KW-0694">RNA-binding</keyword>
<dbReference type="RefSeq" id="XP_011497183.1">
    <property type="nucleotide sequence ID" value="XM_011498881.1"/>
</dbReference>
<evidence type="ECO:0000256" key="5">
    <source>
        <dbReference type="PROSITE-ProRule" id="PRU01023"/>
    </source>
</evidence>
<dbReference type="Pfam" id="PF01189">
    <property type="entry name" value="Methyltr_RsmB-F"/>
    <property type="match status" value="1"/>
</dbReference>
<feature type="binding site" evidence="5">
    <location>
        <position position="331"/>
    </location>
    <ligand>
        <name>S-adenosyl-L-methionine</name>
        <dbReference type="ChEBI" id="CHEBI:59789"/>
    </ligand>
</feature>
<feature type="binding site" evidence="5">
    <location>
        <position position="313"/>
    </location>
    <ligand>
        <name>S-adenosyl-L-methionine</name>
        <dbReference type="ChEBI" id="CHEBI:59789"/>
    </ligand>
</feature>